<dbReference type="EMBL" id="OOIL02005377">
    <property type="protein sequence ID" value="VFQ94661.1"/>
    <property type="molecule type" value="Genomic_DNA"/>
</dbReference>
<dbReference type="InterPro" id="IPR002108">
    <property type="entry name" value="ADF-H"/>
</dbReference>
<evidence type="ECO:0000256" key="2">
    <source>
        <dbReference type="ARBA" id="ARBA00023203"/>
    </source>
</evidence>
<dbReference type="Gene3D" id="3.40.20.10">
    <property type="entry name" value="Severin"/>
    <property type="match status" value="1"/>
</dbReference>
<dbReference type="SMART" id="SM00102">
    <property type="entry name" value="ADF"/>
    <property type="match status" value="1"/>
</dbReference>
<keyword evidence="2" id="KW-0009">Actin-binding</keyword>
<gene>
    <name evidence="4" type="ORF">CCAM_LOCUS36437</name>
</gene>
<reference evidence="4 5" key="1">
    <citation type="submission" date="2018-04" db="EMBL/GenBank/DDBJ databases">
        <authorList>
            <person name="Vogel A."/>
        </authorList>
    </citation>
    <scope>NUCLEOTIDE SEQUENCE [LARGE SCALE GENOMIC DNA]</scope>
</reference>
<dbReference type="AlphaFoldDB" id="A0A484N040"/>
<dbReference type="GO" id="GO:0030042">
    <property type="term" value="P:actin filament depolymerization"/>
    <property type="evidence" value="ECO:0007669"/>
    <property type="project" value="InterPro"/>
</dbReference>
<dbReference type="SUPFAM" id="SSF55753">
    <property type="entry name" value="Actin depolymerizing proteins"/>
    <property type="match status" value="1"/>
</dbReference>
<keyword evidence="5" id="KW-1185">Reference proteome</keyword>
<name>A0A484N040_9ASTE</name>
<evidence type="ECO:0000313" key="4">
    <source>
        <dbReference type="EMBL" id="VFQ94661.1"/>
    </source>
</evidence>
<dbReference type="GO" id="GO:0015629">
    <property type="term" value="C:actin cytoskeleton"/>
    <property type="evidence" value="ECO:0007669"/>
    <property type="project" value="InterPro"/>
</dbReference>
<dbReference type="InterPro" id="IPR017904">
    <property type="entry name" value="ADF/Cofilin"/>
</dbReference>
<proteinExistence type="inferred from homology"/>
<dbReference type="Pfam" id="PF00241">
    <property type="entry name" value="Cofilin_ADF"/>
    <property type="match status" value="1"/>
</dbReference>
<dbReference type="GO" id="GO:0003779">
    <property type="term" value="F:actin binding"/>
    <property type="evidence" value="ECO:0007669"/>
    <property type="project" value="UniProtKB-KW"/>
</dbReference>
<accession>A0A484N040</accession>
<comment type="similarity">
    <text evidence="1">Belongs to the actin-binding proteins ADF family.</text>
</comment>
<evidence type="ECO:0000256" key="1">
    <source>
        <dbReference type="ARBA" id="ARBA00006844"/>
    </source>
</evidence>
<dbReference type="Proteomes" id="UP000595140">
    <property type="component" value="Unassembled WGS sequence"/>
</dbReference>
<protein>
    <recommendedName>
        <fullName evidence="3">ADF-H domain-containing protein</fullName>
    </recommendedName>
</protein>
<dbReference type="CDD" id="cd11286">
    <property type="entry name" value="ADF_cofilin_like"/>
    <property type="match status" value="1"/>
</dbReference>
<feature type="domain" description="ADF-H" evidence="3">
    <location>
        <begin position="55"/>
        <end position="189"/>
    </location>
</feature>
<dbReference type="PANTHER" id="PTHR11913">
    <property type="entry name" value="COFILIN-RELATED"/>
    <property type="match status" value="1"/>
</dbReference>
<dbReference type="OrthoDB" id="10249245at2759"/>
<organism evidence="4 5">
    <name type="scientific">Cuscuta campestris</name>
    <dbReference type="NCBI Taxonomy" id="132261"/>
    <lineage>
        <taxon>Eukaryota</taxon>
        <taxon>Viridiplantae</taxon>
        <taxon>Streptophyta</taxon>
        <taxon>Embryophyta</taxon>
        <taxon>Tracheophyta</taxon>
        <taxon>Spermatophyta</taxon>
        <taxon>Magnoliopsida</taxon>
        <taxon>eudicotyledons</taxon>
        <taxon>Gunneridae</taxon>
        <taxon>Pentapetalae</taxon>
        <taxon>asterids</taxon>
        <taxon>lamiids</taxon>
        <taxon>Solanales</taxon>
        <taxon>Convolvulaceae</taxon>
        <taxon>Cuscuteae</taxon>
        <taxon>Cuscuta</taxon>
        <taxon>Cuscuta subgen. Grammica</taxon>
        <taxon>Cuscuta sect. Cleistogrammica</taxon>
    </lineage>
</organism>
<sequence length="189" mass="21543">MDPLEGVFALWPTVILVFGEQGGTHLCGSTKCVPLVGLKDNEFVFGHIPLKANSASGVGVIDDCKLRFMELKSKRNFRYIIFKIDRSSQAVVVDKLGSHNETHRDFTNSLPSDDCRFAVFDYDFTTQENMQRSRIFFVFWSPETASVRNKMVYASSKDKFRRELDGVQVELQATDPGEMSMDIFRDRAH</sequence>
<evidence type="ECO:0000259" key="3">
    <source>
        <dbReference type="PROSITE" id="PS51263"/>
    </source>
</evidence>
<dbReference type="PROSITE" id="PS51263">
    <property type="entry name" value="ADF_H"/>
    <property type="match status" value="1"/>
</dbReference>
<dbReference type="InterPro" id="IPR029006">
    <property type="entry name" value="ADF-H/Gelsolin-like_dom_sf"/>
</dbReference>
<evidence type="ECO:0000313" key="5">
    <source>
        <dbReference type="Proteomes" id="UP000595140"/>
    </source>
</evidence>